<proteinExistence type="inferred from homology"/>
<dbReference type="PANTHER" id="PTHR43831">
    <property type="entry name" value="ISOBUTYRYL-COA DEHYDROGENASE"/>
    <property type="match status" value="1"/>
</dbReference>
<comment type="similarity">
    <text evidence="2 5">Belongs to the acyl-CoA dehydrogenase family.</text>
</comment>
<dbReference type="Gene3D" id="1.10.540.10">
    <property type="entry name" value="Acyl-CoA dehydrogenase/oxidase, N-terminal domain"/>
    <property type="match status" value="1"/>
</dbReference>
<evidence type="ECO:0000256" key="1">
    <source>
        <dbReference type="ARBA" id="ARBA00001974"/>
    </source>
</evidence>
<dbReference type="InterPro" id="IPR037069">
    <property type="entry name" value="AcylCoA_DH/ox_N_sf"/>
</dbReference>
<feature type="domain" description="Acyl-CoA dehydrogenase/oxidase N-terminal" evidence="8">
    <location>
        <begin position="5"/>
        <end position="112"/>
    </location>
</feature>
<dbReference type="Pfam" id="PF02771">
    <property type="entry name" value="Acyl-CoA_dh_N"/>
    <property type="match status" value="1"/>
</dbReference>
<dbReference type="InterPro" id="IPR052547">
    <property type="entry name" value="Mito_Isobutyryl-CoADH"/>
</dbReference>
<dbReference type="SUPFAM" id="SSF56645">
    <property type="entry name" value="Acyl-CoA dehydrogenase NM domain-like"/>
    <property type="match status" value="1"/>
</dbReference>
<dbReference type="InterPro" id="IPR006091">
    <property type="entry name" value="Acyl-CoA_Oxase/DH_mid-dom"/>
</dbReference>
<gene>
    <name evidence="9" type="ORF">H8E29_10495</name>
</gene>
<protein>
    <submittedName>
        <fullName evidence="9">Acyl-CoA dehydrogenase family protein</fullName>
    </submittedName>
</protein>
<feature type="domain" description="Acyl-CoA dehydrogenase/oxidase C-terminal" evidence="6">
    <location>
        <begin position="224"/>
        <end position="371"/>
    </location>
</feature>
<dbReference type="PIRSF" id="PIRSF016578">
    <property type="entry name" value="HsaA"/>
    <property type="match status" value="1"/>
</dbReference>
<dbReference type="Gene3D" id="2.40.110.10">
    <property type="entry name" value="Butyryl-CoA Dehydrogenase, subunit A, domain 2"/>
    <property type="match status" value="1"/>
</dbReference>
<dbReference type="PANTHER" id="PTHR43831:SF1">
    <property type="entry name" value="ISOBUTYRYL-COA DEHYDROGENASE, MITOCHONDRIAL"/>
    <property type="match status" value="1"/>
</dbReference>
<keyword evidence="5" id="KW-0560">Oxidoreductase</keyword>
<evidence type="ECO:0000259" key="6">
    <source>
        <dbReference type="Pfam" id="PF00441"/>
    </source>
</evidence>
<keyword evidence="4 5" id="KW-0274">FAD</keyword>
<organism evidence="9 10">
    <name type="scientific">Candidatus Desulfolinea nitratireducens</name>
    <dbReference type="NCBI Taxonomy" id="2841698"/>
    <lineage>
        <taxon>Bacteria</taxon>
        <taxon>Bacillati</taxon>
        <taxon>Chloroflexota</taxon>
        <taxon>Anaerolineae</taxon>
        <taxon>Anaerolineales</taxon>
        <taxon>Anaerolineales incertae sedis</taxon>
        <taxon>Candidatus Desulfolinea</taxon>
    </lineage>
</organism>
<dbReference type="SUPFAM" id="SSF47203">
    <property type="entry name" value="Acyl-CoA dehydrogenase C-terminal domain-like"/>
    <property type="match status" value="1"/>
</dbReference>
<feature type="domain" description="Acyl-CoA oxidase/dehydrogenase middle" evidence="7">
    <location>
        <begin position="117"/>
        <end position="212"/>
    </location>
</feature>
<name>A0A8J6NMI2_9CHLR</name>
<evidence type="ECO:0000256" key="3">
    <source>
        <dbReference type="ARBA" id="ARBA00022630"/>
    </source>
</evidence>
<dbReference type="InterPro" id="IPR046373">
    <property type="entry name" value="Acyl-CoA_Oxase/DH_mid-dom_sf"/>
</dbReference>
<evidence type="ECO:0000313" key="9">
    <source>
        <dbReference type="EMBL" id="MBC8335686.1"/>
    </source>
</evidence>
<reference evidence="9 10" key="1">
    <citation type="submission" date="2020-08" db="EMBL/GenBank/DDBJ databases">
        <title>Bridging the membrane lipid divide: bacteria of the FCB group superphylum have the potential to synthesize archaeal ether lipids.</title>
        <authorList>
            <person name="Villanueva L."/>
            <person name="Von Meijenfeldt F.A.B."/>
            <person name="Westbye A.B."/>
            <person name="Yadav S."/>
            <person name="Hopmans E.C."/>
            <person name="Dutilh B.E."/>
            <person name="Sinninghe Damste J.S."/>
        </authorList>
    </citation>
    <scope>NUCLEOTIDE SEQUENCE [LARGE SCALE GENOMIC DNA]</scope>
    <source>
        <strain evidence="9">NIOZ-UU36</strain>
    </source>
</reference>
<dbReference type="AlphaFoldDB" id="A0A8J6NMI2"/>
<dbReference type="InterPro" id="IPR009100">
    <property type="entry name" value="AcylCoA_DH/oxidase_NM_dom_sf"/>
</dbReference>
<evidence type="ECO:0000256" key="2">
    <source>
        <dbReference type="ARBA" id="ARBA00009347"/>
    </source>
</evidence>
<sequence length="387" mass="41739">MSNAEKIIEAARYHSEEIICPNVDQWESSLDYPIDAAKEAAKNGLLGLYCPKEFGGQGLSFAEGIPVFEELGRGEGLYAFSFSMHNIVTFAICSFGQEKLRDHWAPKLTSGKALGGFVLTEPQSGSDAARVRTHAVVNKNGSYTINGSKAWVSLADVADIFLVVVKTSEKPGKDDIAMVAVPKDTPGLSFGKPYDKLVSSFLPIADMFLENVTVPAENVIFPPGKGLSGSLMAIDIARTSIAAGCCGLISSSLDLALTFARDRKMFGRSELEFQGIQWMLADVATDLEASRLLYKNAARLIGTPEGTVAAAHAKRFTPDAAQRAIATCMQVLGGTGLLTPSAIERNYRIAPVMKMVDGTTEIQRVVISRSLQKYAETLPTKEEQECN</sequence>
<evidence type="ECO:0000256" key="4">
    <source>
        <dbReference type="ARBA" id="ARBA00022827"/>
    </source>
</evidence>
<evidence type="ECO:0000313" key="10">
    <source>
        <dbReference type="Proteomes" id="UP000614469"/>
    </source>
</evidence>
<dbReference type="GO" id="GO:0016627">
    <property type="term" value="F:oxidoreductase activity, acting on the CH-CH group of donors"/>
    <property type="evidence" value="ECO:0007669"/>
    <property type="project" value="InterPro"/>
</dbReference>
<dbReference type="Proteomes" id="UP000614469">
    <property type="component" value="Unassembled WGS sequence"/>
</dbReference>
<dbReference type="InterPro" id="IPR036250">
    <property type="entry name" value="AcylCo_DH-like_C"/>
</dbReference>
<comment type="caution">
    <text evidence="9">The sequence shown here is derived from an EMBL/GenBank/DDBJ whole genome shotgun (WGS) entry which is preliminary data.</text>
</comment>
<evidence type="ECO:0000256" key="5">
    <source>
        <dbReference type="RuleBase" id="RU362125"/>
    </source>
</evidence>
<dbReference type="InterPro" id="IPR009075">
    <property type="entry name" value="AcylCo_DH/oxidase_C"/>
</dbReference>
<comment type="cofactor">
    <cofactor evidence="1 5">
        <name>FAD</name>
        <dbReference type="ChEBI" id="CHEBI:57692"/>
    </cofactor>
</comment>
<dbReference type="GO" id="GO:0050660">
    <property type="term" value="F:flavin adenine dinucleotide binding"/>
    <property type="evidence" value="ECO:0007669"/>
    <property type="project" value="InterPro"/>
</dbReference>
<evidence type="ECO:0000259" key="7">
    <source>
        <dbReference type="Pfam" id="PF02770"/>
    </source>
</evidence>
<dbReference type="Gene3D" id="1.20.140.10">
    <property type="entry name" value="Butyryl-CoA Dehydrogenase, subunit A, domain 3"/>
    <property type="match status" value="1"/>
</dbReference>
<evidence type="ECO:0000259" key="8">
    <source>
        <dbReference type="Pfam" id="PF02771"/>
    </source>
</evidence>
<accession>A0A8J6NMI2</accession>
<dbReference type="Pfam" id="PF00441">
    <property type="entry name" value="Acyl-CoA_dh_1"/>
    <property type="match status" value="1"/>
</dbReference>
<dbReference type="Pfam" id="PF02770">
    <property type="entry name" value="Acyl-CoA_dh_M"/>
    <property type="match status" value="1"/>
</dbReference>
<dbReference type="InterPro" id="IPR013786">
    <property type="entry name" value="AcylCoA_DH/ox_N"/>
</dbReference>
<keyword evidence="3 5" id="KW-0285">Flavoprotein</keyword>
<dbReference type="EMBL" id="JACNJN010000119">
    <property type="protein sequence ID" value="MBC8335686.1"/>
    <property type="molecule type" value="Genomic_DNA"/>
</dbReference>